<sequence>VKILVAPAPSMSGRYNISYADPARRGEDVVLGFFRFWLSGFSVRVAKSVKERRE</sequence>
<accession>A0A392RKW9</accession>
<organism evidence="1 2">
    <name type="scientific">Trifolium medium</name>
    <dbReference type="NCBI Taxonomy" id="97028"/>
    <lineage>
        <taxon>Eukaryota</taxon>
        <taxon>Viridiplantae</taxon>
        <taxon>Streptophyta</taxon>
        <taxon>Embryophyta</taxon>
        <taxon>Tracheophyta</taxon>
        <taxon>Spermatophyta</taxon>
        <taxon>Magnoliopsida</taxon>
        <taxon>eudicotyledons</taxon>
        <taxon>Gunneridae</taxon>
        <taxon>Pentapetalae</taxon>
        <taxon>rosids</taxon>
        <taxon>fabids</taxon>
        <taxon>Fabales</taxon>
        <taxon>Fabaceae</taxon>
        <taxon>Papilionoideae</taxon>
        <taxon>50 kb inversion clade</taxon>
        <taxon>NPAAA clade</taxon>
        <taxon>Hologalegina</taxon>
        <taxon>IRL clade</taxon>
        <taxon>Trifolieae</taxon>
        <taxon>Trifolium</taxon>
    </lineage>
</organism>
<evidence type="ECO:0000313" key="2">
    <source>
        <dbReference type="Proteomes" id="UP000265520"/>
    </source>
</evidence>
<dbReference type="EMBL" id="LXQA010238748">
    <property type="protein sequence ID" value="MCI36929.1"/>
    <property type="molecule type" value="Genomic_DNA"/>
</dbReference>
<reference evidence="1 2" key="1">
    <citation type="journal article" date="2018" name="Front. Plant Sci.">
        <title>Red Clover (Trifolium pratense) and Zigzag Clover (T. medium) - A Picture of Genomic Similarities and Differences.</title>
        <authorList>
            <person name="Dluhosova J."/>
            <person name="Istvanek J."/>
            <person name="Nedelnik J."/>
            <person name="Repkova J."/>
        </authorList>
    </citation>
    <scope>NUCLEOTIDE SEQUENCE [LARGE SCALE GENOMIC DNA]</scope>
    <source>
        <strain evidence="2">cv. 10/8</strain>
        <tissue evidence="1">Leaf</tissue>
    </source>
</reference>
<keyword evidence="2" id="KW-1185">Reference proteome</keyword>
<proteinExistence type="predicted"/>
<protein>
    <submittedName>
        <fullName evidence="1">Uncharacterized protein</fullName>
    </submittedName>
</protein>
<comment type="caution">
    <text evidence="1">The sequence shown here is derived from an EMBL/GenBank/DDBJ whole genome shotgun (WGS) entry which is preliminary data.</text>
</comment>
<feature type="non-terminal residue" evidence="1">
    <location>
        <position position="1"/>
    </location>
</feature>
<dbReference type="AlphaFoldDB" id="A0A392RKW9"/>
<dbReference type="Proteomes" id="UP000265520">
    <property type="component" value="Unassembled WGS sequence"/>
</dbReference>
<evidence type="ECO:0000313" key="1">
    <source>
        <dbReference type="EMBL" id="MCI36929.1"/>
    </source>
</evidence>
<name>A0A392RKW9_9FABA</name>